<comment type="caution">
    <text evidence="1">The sequence shown here is derived from an EMBL/GenBank/DDBJ whole genome shotgun (WGS) entry which is preliminary data.</text>
</comment>
<name>A0AA39JM31_ARMTA</name>
<reference evidence="1" key="1">
    <citation type="submission" date="2023-06" db="EMBL/GenBank/DDBJ databases">
        <authorList>
            <consortium name="Lawrence Berkeley National Laboratory"/>
            <person name="Ahrendt S."/>
            <person name="Sahu N."/>
            <person name="Indic B."/>
            <person name="Wong-Bajracharya J."/>
            <person name="Merenyi Z."/>
            <person name="Ke H.-M."/>
            <person name="Monk M."/>
            <person name="Kocsube S."/>
            <person name="Drula E."/>
            <person name="Lipzen A."/>
            <person name="Balint B."/>
            <person name="Henrissat B."/>
            <person name="Andreopoulos B."/>
            <person name="Martin F.M."/>
            <person name="Harder C.B."/>
            <person name="Rigling D."/>
            <person name="Ford K.L."/>
            <person name="Foster G.D."/>
            <person name="Pangilinan J."/>
            <person name="Papanicolaou A."/>
            <person name="Barry K."/>
            <person name="LaButti K."/>
            <person name="Viragh M."/>
            <person name="Koriabine M."/>
            <person name="Yan M."/>
            <person name="Riley R."/>
            <person name="Champramary S."/>
            <person name="Plett K.L."/>
            <person name="Tsai I.J."/>
            <person name="Slot J."/>
            <person name="Sipos G."/>
            <person name="Plett J."/>
            <person name="Nagy L.G."/>
            <person name="Grigoriev I.V."/>
        </authorList>
    </citation>
    <scope>NUCLEOTIDE SEQUENCE</scope>
    <source>
        <strain evidence="1">CCBAS 213</strain>
    </source>
</reference>
<gene>
    <name evidence="1" type="ORF">EV420DRAFT_1648405</name>
</gene>
<sequence>METNIEHVYDTNMWQLLARVIEHSKALIIASKNKAGSNWINTNDLLSALCSLGIEPQHHNQFIGRRTANLASQDLTASGDQIENDEAFEEELEFADPLDSLLRSAFQVIKKHQRPPPKLFFFPVSQKETKLGKPPLSPCKVCSSPKHWDRECLYWEQYLEWAKKKTALLTSLELDDDVDLEEVYCAAYQVLIYESNASESKDEDPGVPSQSDFQLASLSNEDELSSIIESKTDDHKTAMSLLDALETPLITHPIVRTKPLKLTPERQAKGDHSASGISVLAVEGWVGSLDNPQIYLRHDSGTDVSLIFQELYASLKKPPPIRKGVHLKLWQLMDKDAEIQGYVKIPIFTQMQGGVIVQTEVEAYLVPKMSGLILLGEDYQINFELTVSRNMQDGC</sequence>
<evidence type="ECO:0000313" key="1">
    <source>
        <dbReference type="EMBL" id="KAK0445267.1"/>
    </source>
</evidence>
<dbReference type="GeneID" id="85361704"/>
<organism evidence="1 2">
    <name type="scientific">Armillaria tabescens</name>
    <name type="common">Ringless honey mushroom</name>
    <name type="synonym">Agaricus tabescens</name>
    <dbReference type="NCBI Taxonomy" id="1929756"/>
    <lineage>
        <taxon>Eukaryota</taxon>
        <taxon>Fungi</taxon>
        <taxon>Dikarya</taxon>
        <taxon>Basidiomycota</taxon>
        <taxon>Agaricomycotina</taxon>
        <taxon>Agaricomycetes</taxon>
        <taxon>Agaricomycetidae</taxon>
        <taxon>Agaricales</taxon>
        <taxon>Marasmiineae</taxon>
        <taxon>Physalacriaceae</taxon>
        <taxon>Desarmillaria</taxon>
    </lineage>
</organism>
<accession>A0AA39JM31</accession>
<keyword evidence="2" id="KW-1185">Reference proteome</keyword>
<dbReference type="AlphaFoldDB" id="A0AA39JM31"/>
<dbReference type="EMBL" id="JAUEPS010000050">
    <property type="protein sequence ID" value="KAK0445267.1"/>
    <property type="molecule type" value="Genomic_DNA"/>
</dbReference>
<dbReference type="RefSeq" id="XP_060325408.1">
    <property type="nucleotide sequence ID" value="XM_060478156.1"/>
</dbReference>
<evidence type="ECO:0000313" key="2">
    <source>
        <dbReference type="Proteomes" id="UP001175211"/>
    </source>
</evidence>
<dbReference type="Proteomes" id="UP001175211">
    <property type="component" value="Unassembled WGS sequence"/>
</dbReference>
<protein>
    <submittedName>
        <fullName evidence="1">Uncharacterized protein</fullName>
    </submittedName>
</protein>
<proteinExistence type="predicted"/>